<dbReference type="RefSeq" id="WP_269800453.1">
    <property type="nucleotide sequence ID" value="NZ_CADILE010000014.1"/>
</dbReference>
<reference evidence="1 2" key="1">
    <citation type="submission" date="2020-04" db="EMBL/GenBank/DDBJ databases">
        <authorList>
            <person name="De Canck E."/>
        </authorList>
    </citation>
    <scope>NUCLEOTIDE SEQUENCE [LARGE SCALE GENOMIC DNA]</scope>
    <source>
        <strain evidence="1 2">LMG 3328</strain>
    </source>
</reference>
<gene>
    <name evidence="1" type="ORF">LMG3328_04434</name>
</gene>
<dbReference type="EMBL" id="CADILE010000014">
    <property type="protein sequence ID" value="CAB3903795.1"/>
    <property type="molecule type" value="Genomic_DNA"/>
</dbReference>
<organism evidence="1 2">
    <name type="scientific">Achromobacter ruhlandii</name>
    <dbReference type="NCBI Taxonomy" id="72557"/>
    <lineage>
        <taxon>Bacteria</taxon>
        <taxon>Pseudomonadati</taxon>
        <taxon>Pseudomonadota</taxon>
        <taxon>Betaproteobacteria</taxon>
        <taxon>Burkholderiales</taxon>
        <taxon>Alcaligenaceae</taxon>
        <taxon>Achromobacter</taxon>
    </lineage>
</organism>
<evidence type="ECO:0000313" key="1">
    <source>
        <dbReference type="EMBL" id="CAB3903795.1"/>
    </source>
</evidence>
<evidence type="ECO:0000313" key="2">
    <source>
        <dbReference type="Proteomes" id="UP000494122"/>
    </source>
</evidence>
<protein>
    <submittedName>
        <fullName evidence="1">Uncharacterized protein</fullName>
    </submittedName>
</protein>
<accession>A0A6S7EC41</accession>
<dbReference type="AlphaFoldDB" id="A0A6S7EC41"/>
<dbReference type="Proteomes" id="UP000494122">
    <property type="component" value="Unassembled WGS sequence"/>
</dbReference>
<name>A0A6S7EC41_9BURK</name>
<proteinExistence type="predicted"/>
<sequence>MHPWPFDTITPERWAPLPDEDKETIEALTAKFIAAVGAPAPS</sequence>